<keyword evidence="2" id="KW-1185">Reference proteome</keyword>
<sequence length="170" mass="18638">MANPDLAIMLEEEKKYLLVRSAVGGATGQYQKNQRRHVSRRVVVVGGPVPDKLVPIVRSRQAKASVENPGRMIECAGSDQMMVVVEVPARHRDASRQLNAYVSTLLPALRRAVACDGVVLLLITTGRARPAFSPNAQGEEEWVQFASEAFGPSQDRSATVCQIRYADRPL</sequence>
<dbReference type="AlphaFoldDB" id="A0A6A5X855"/>
<dbReference type="RefSeq" id="XP_033377273.1">
    <property type="nucleotide sequence ID" value="XM_033526283.1"/>
</dbReference>
<reference evidence="1" key="1">
    <citation type="journal article" date="2020" name="Stud. Mycol.">
        <title>101 Dothideomycetes genomes: a test case for predicting lifestyles and emergence of pathogens.</title>
        <authorList>
            <person name="Haridas S."/>
            <person name="Albert R."/>
            <person name="Binder M."/>
            <person name="Bloem J."/>
            <person name="Labutti K."/>
            <person name="Salamov A."/>
            <person name="Andreopoulos B."/>
            <person name="Baker S."/>
            <person name="Barry K."/>
            <person name="Bills G."/>
            <person name="Bluhm B."/>
            <person name="Cannon C."/>
            <person name="Castanera R."/>
            <person name="Culley D."/>
            <person name="Daum C."/>
            <person name="Ezra D."/>
            <person name="Gonzalez J."/>
            <person name="Henrissat B."/>
            <person name="Kuo A."/>
            <person name="Liang C."/>
            <person name="Lipzen A."/>
            <person name="Lutzoni F."/>
            <person name="Magnuson J."/>
            <person name="Mondo S."/>
            <person name="Nolan M."/>
            <person name="Ohm R."/>
            <person name="Pangilinan J."/>
            <person name="Park H.-J."/>
            <person name="Ramirez L."/>
            <person name="Alfaro M."/>
            <person name="Sun H."/>
            <person name="Tritt A."/>
            <person name="Yoshinaga Y."/>
            <person name="Zwiers L.-H."/>
            <person name="Turgeon B."/>
            <person name="Goodwin S."/>
            <person name="Spatafora J."/>
            <person name="Crous P."/>
            <person name="Grigoriev I."/>
        </authorList>
    </citation>
    <scope>NUCLEOTIDE SEQUENCE</scope>
    <source>
        <strain evidence="1">CBS 175.79</strain>
    </source>
</reference>
<name>A0A6A5X855_9PLEO</name>
<dbReference type="EMBL" id="ML978080">
    <property type="protein sequence ID" value="KAF2008934.1"/>
    <property type="molecule type" value="Genomic_DNA"/>
</dbReference>
<proteinExistence type="predicted"/>
<dbReference type="GeneID" id="54283680"/>
<evidence type="ECO:0000313" key="2">
    <source>
        <dbReference type="Proteomes" id="UP000799778"/>
    </source>
</evidence>
<organism evidence="1 2">
    <name type="scientific">Aaosphaeria arxii CBS 175.79</name>
    <dbReference type="NCBI Taxonomy" id="1450172"/>
    <lineage>
        <taxon>Eukaryota</taxon>
        <taxon>Fungi</taxon>
        <taxon>Dikarya</taxon>
        <taxon>Ascomycota</taxon>
        <taxon>Pezizomycotina</taxon>
        <taxon>Dothideomycetes</taxon>
        <taxon>Pleosporomycetidae</taxon>
        <taxon>Pleosporales</taxon>
        <taxon>Pleosporales incertae sedis</taxon>
        <taxon>Aaosphaeria</taxon>
    </lineage>
</organism>
<gene>
    <name evidence="1" type="ORF">BU24DRAFT_415296</name>
</gene>
<accession>A0A6A5X855</accession>
<evidence type="ECO:0000313" key="1">
    <source>
        <dbReference type="EMBL" id="KAF2008934.1"/>
    </source>
</evidence>
<dbReference type="Proteomes" id="UP000799778">
    <property type="component" value="Unassembled WGS sequence"/>
</dbReference>
<protein>
    <submittedName>
        <fullName evidence="1">Uncharacterized protein</fullName>
    </submittedName>
</protein>